<accession>A0A173MLG3</accession>
<evidence type="ECO:0000313" key="2">
    <source>
        <dbReference type="Proteomes" id="UP000186917"/>
    </source>
</evidence>
<proteinExistence type="predicted"/>
<sequence>MSKCNFNVPLNNTADAVVEKLRSRITAAKGSFDGDSSKGNFVVQTPLGAVHGNYTVAGETLNVDITDKPMFVPCDMIEGYLQKELA</sequence>
<dbReference type="EMBL" id="FTOR01000012">
    <property type="protein sequence ID" value="SIT33372.1"/>
    <property type="molecule type" value="Genomic_DNA"/>
</dbReference>
<reference evidence="2" key="1">
    <citation type="submission" date="2017-01" db="EMBL/GenBank/DDBJ databases">
        <authorList>
            <person name="Varghese N."/>
            <person name="Submissions S."/>
        </authorList>
    </citation>
    <scope>NUCLEOTIDE SEQUENCE [LARGE SCALE GENOMIC DNA]</scope>
    <source>
        <strain evidence="2">DSM 21054</strain>
    </source>
</reference>
<dbReference type="OrthoDB" id="8818984at2"/>
<protein>
    <submittedName>
        <fullName evidence="1">Uncharacterized protein</fullName>
    </submittedName>
</protein>
<gene>
    <name evidence="1" type="ORF">SAMN05421788_112135</name>
</gene>
<name>A0A173MLG3_9BACT</name>
<dbReference type="RefSeq" id="WP_076382200.1">
    <property type="nucleotide sequence ID" value="NZ_AP017422.1"/>
</dbReference>
<keyword evidence="2" id="KW-1185">Reference proteome</keyword>
<dbReference type="KEGG" id="fln:FLA_4363"/>
<organism evidence="1 2">
    <name type="scientific">Filimonas lacunae</name>
    <dbReference type="NCBI Taxonomy" id="477680"/>
    <lineage>
        <taxon>Bacteria</taxon>
        <taxon>Pseudomonadati</taxon>
        <taxon>Bacteroidota</taxon>
        <taxon>Chitinophagia</taxon>
        <taxon>Chitinophagales</taxon>
        <taxon>Chitinophagaceae</taxon>
        <taxon>Filimonas</taxon>
    </lineage>
</organism>
<dbReference type="AlphaFoldDB" id="A0A173MLG3"/>
<dbReference type="STRING" id="477680.SAMN05421788_112135"/>
<dbReference type="Proteomes" id="UP000186917">
    <property type="component" value="Unassembled WGS sequence"/>
</dbReference>
<evidence type="ECO:0000313" key="1">
    <source>
        <dbReference type="EMBL" id="SIT33372.1"/>
    </source>
</evidence>